<sequence>MAVTPDDVLKFNKPSDGFLCPLSANTFGIDFIAFKIRNMETNDVLFETEKDPEDYGAATDDSLDDSVRFISYTFPKGFLDFKTVGTTIVFRVGDKAIPSFRMIERHYFKDKLLMSYDFTFGFCIPNSTNSRETIYDMPVLSAEEKAQIAAHPYETKSDSFYFVNDKLVMHNKAEYSYTD</sequence>
<dbReference type="InterPro" id="IPR008015">
    <property type="entry name" value="PDED_dom"/>
</dbReference>
<dbReference type="InterPro" id="IPR051519">
    <property type="entry name" value="PDE6D_unc-119_myristoyl-bd"/>
</dbReference>
<dbReference type="AlphaFoldDB" id="A0A7S3DLB4"/>
<dbReference type="GO" id="GO:0005929">
    <property type="term" value="C:cilium"/>
    <property type="evidence" value="ECO:0007669"/>
    <property type="project" value="TreeGrafter"/>
</dbReference>
<protein>
    <recommendedName>
        <fullName evidence="5">GMP phosphodiesterase delta subunit domain-containing protein</fullName>
    </recommendedName>
</protein>
<reference evidence="6" key="1">
    <citation type="submission" date="2021-01" db="EMBL/GenBank/DDBJ databases">
        <authorList>
            <person name="Corre E."/>
            <person name="Pelletier E."/>
            <person name="Niang G."/>
            <person name="Scheremetjew M."/>
            <person name="Finn R."/>
            <person name="Kale V."/>
            <person name="Holt S."/>
            <person name="Cochrane G."/>
            <person name="Meng A."/>
            <person name="Brown T."/>
            <person name="Cohen L."/>
        </authorList>
    </citation>
    <scope>NUCLEOTIDE SEQUENCE</scope>
    <source>
        <strain evidence="6">NIES-2562</strain>
    </source>
</reference>
<name>A0A7S3DLB4_9EUKA</name>
<dbReference type="Gene3D" id="2.70.50.40">
    <property type="entry name" value="GMP phosphodiesterase, delta subunit"/>
    <property type="match status" value="1"/>
</dbReference>
<dbReference type="SUPFAM" id="SSF81296">
    <property type="entry name" value="E set domains"/>
    <property type="match status" value="1"/>
</dbReference>
<evidence type="ECO:0000256" key="3">
    <source>
        <dbReference type="ARBA" id="ARBA00022927"/>
    </source>
</evidence>
<dbReference type="GO" id="GO:0008289">
    <property type="term" value="F:lipid binding"/>
    <property type="evidence" value="ECO:0007669"/>
    <property type="project" value="UniProtKB-KW"/>
</dbReference>
<organism evidence="6">
    <name type="scientific">Palpitomonas bilix</name>
    <dbReference type="NCBI Taxonomy" id="652834"/>
    <lineage>
        <taxon>Eukaryota</taxon>
        <taxon>Eukaryota incertae sedis</taxon>
    </lineage>
</organism>
<evidence type="ECO:0000256" key="4">
    <source>
        <dbReference type="ARBA" id="ARBA00023121"/>
    </source>
</evidence>
<keyword evidence="3" id="KW-0653">Protein transport</keyword>
<keyword evidence="2" id="KW-0813">Transport</keyword>
<evidence type="ECO:0000256" key="2">
    <source>
        <dbReference type="ARBA" id="ARBA00022448"/>
    </source>
</evidence>
<dbReference type="Pfam" id="PF05351">
    <property type="entry name" value="GMP_PDE_delta"/>
    <property type="match status" value="1"/>
</dbReference>
<feature type="domain" description="GMP phosphodiesterase delta subunit" evidence="5">
    <location>
        <begin position="24"/>
        <end position="177"/>
    </location>
</feature>
<evidence type="ECO:0000313" key="6">
    <source>
        <dbReference type="EMBL" id="CAE0260849.1"/>
    </source>
</evidence>
<keyword evidence="4" id="KW-0446">Lipid-binding</keyword>
<gene>
    <name evidence="6" type="ORF">PBIL07802_LOCUS23138</name>
</gene>
<evidence type="ECO:0000256" key="1">
    <source>
        <dbReference type="ARBA" id="ARBA00008102"/>
    </source>
</evidence>
<proteinExistence type="inferred from homology"/>
<dbReference type="GO" id="GO:0060271">
    <property type="term" value="P:cilium assembly"/>
    <property type="evidence" value="ECO:0007669"/>
    <property type="project" value="TreeGrafter"/>
</dbReference>
<accession>A0A7S3DLB4</accession>
<dbReference type="GO" id="GO:0042953">
    <property type="term" value="P:lipoprotein transport"/>
    <property type="evidence" value="ECO:0007669"/>
    <property type="project" value="TreeGrafter"/>
</dbReference>
<dbReference type="InterPro" id="IPR037036">
    <property type="entry name" value="PDED_dom_sf"/>
</dbReference>
<dbReference type="InterPro" id="IPR014756">
    <property type="entry name" value="Ig_E-set"/>
</dbReference>
<dbReference type="PANTHER" id="PTHR12951">
    <property type="entry name" value="RETINAL PROTEIN 4"/>
    <property type="match status" value="1"/>
</dbReference>
<evidence type="ECO:0000259" key="5">
    <source>
        <dbReference type="Pfam" id="PF05351"/>
    </source>
</evidence>
<dbReference type="FunFam" id="2.70.50.40:FF:000003">
    <property type="entry name" value="UNC119 homologue, putative"/>
    <property type="match status" value="1"/>
</dbReference>
<dbReference type="PANTHER" id="PTHR12951:SF1">
    <property type="entry name" value="PROTEIN UNC-119 HOMOLOG"/>
    <property type="match status" value="1"/>
</dbReference>
<dbReference type="EMBL" id="HBIB01035701">
    <property type="protein sequence ID" value="CAE0260849.1"/>
    <property type="molecule type" value="Transcribed_RNA"/>
</dbReference>
<comment type="similarity">
    <text evidence="1">Belongs to the PDE6D/unc-119 family.</text>
</comment>